<dbReference type="OrthoDB" id="258532at2"/>
<proteinExistence type="predicted"/>
<dbReference type="PANTHER" id="PTHR30273">
    <property type="entry name" value="PERIPLASMIC SIGNAL SENSOR AND SIGMA FACTOR ACTIVATOR FECR-RELATED"/>
    <property type="match status" value="1"/>
</dbReference>
<feature type="region of interest" description="Disordered" evidence="1">
    <location>
        <begin position="128"/>
        <end position="210"/>
    </location>
</feature>
<keyword evidence="2" id="KW-0472">Membrane</keyword>
<dbReference type="AlphaFoldDB" id="A0A518AK27"/>
<dbReference type="InterPro" id="IPR012373">
    <property type="entry name" value="Ferrdict_sens_TM"/>
</dbReference>
<dbReference type="KEGG" id="amuc:Pan181_12640"/>
<accession>A0A518AK27</accession>
<keyword evidence="4" id="KW-1185">Reference proteome</keyword>
<dbReference type="RefSeq" id="WP_145245975.1">
    <property type="nucleotide sequence ID" value="NZ_CP036278.1"/>
</dbReference>
<protein>
    <submittedName>
        <fullName evidence="3">FecR protein</fullName>
    </submittedName>
</protein>
<reference evidence="3 4" key="1">
    <citation type="submission" date="2019-02" db="EMBL/GenBank/DDBJ databases">
        <title>Deep-cultivation of Planctomycetes and their phenomic and genomic characterization uncovers novel biology.</title>
        <authorList>
            <person name="Wiegand S."/>
            <person name="Jogler M."/>
            <person name="Boedeker C."/>
            <person name="Pinto D."/>
            <person name="Vollmers J."/>
            <person name="Rivas-Marin E."/>
            <person name="Kohn T."/>
            <person name="Peeters S.H."/>
            <person name="Heuer A."/>
            <person name="Rast P."/>
            <person name="Oberbeckmann S."/>
            <person name="Bunk B."/>
            <person name="Jeske O."/>
            <person name="Meyerdierks A."/>
            <person name="Storesund J.E."/>
            <person name="Kallscheuer N."/>
            <person name="Luecker S."/>
            <person name="Lage O.M."/>
            <person name="Pohl T."/>
            <person name="Merkel B.J."/>
            <person name="Hornburger P."/>
            <person name="Mueller R.-W."/>
            <person name="Bruemmer F."/>
            <person name="Labrenz M."/>
            <person name="Spormann A.M."/>
            <person name="Op den Camp H."/>
            <person name="Overmann J."/>
            <person name="Amann R."/>
            <person name="Jetten M.S.M."/>
            <person name="Mascher T."/>
            <person name="Medema M.H."/>
            <person name="Devos D.P."/>
            <person name="Kaster A.-K."/>
            <person name="Ovreas L."/>
            <person name="Rohde M."/>
            <person name="Galperin M.Y."/>
            <person name="Jogler C."/>
        </authorList>
    </citation>
    <scope>NUCLEOTIDE SEQUENCE [LARGE SCALE GENOMIC DNA]</scope>
    <source>
        <strain evidence="3 4">Pan181</strain>
    </source>
</reference>
<evidence type="ECO:0000256" key="1">
    <source>
        <dbReference type="SAM" id="MobiDB-lite"/>
    </source>
</evidence>
<feature type="compositionally biased region" description="Polar residues" evidence="1">
    <location>
        <begin position="162"/>
        <end position="176"/>
    </location>
</feature>
<feature type="region of interest" description="Disordered" evidence="1">
    <location>
        <begin position="656"/>
        <end position="678"/>
    </location>
</feature>
<keyword evidence="2" id="KW-1133">Transmembrane helix</keyword>
<dbReference type="SUPFAM" id="SSF49899">
    <property type="entry name" value="Concanavalin A-like lectins/glucanases"/>
    <property type="match status" value="1"/>
</dbReference>
<dbReference type="EMBL" id="CP036278">
    <property type="protein sequence ID" value="QDU55078.1"/>
    <property type="molecule type" value="Genomic_DNA"/>
</dbReference>
<evidence type="ECO:0000313" key="3">
    <source>
        <dbReference type="EMBL" id="QDU55078.1"/>
    </source>
</evidence>
<organism evidence="3 4">
    <name type="scientific">Aeoliella mucimassa</name>
    <dbReference type="NCBI Taxonomy" id="2527972"/>
    <lineage>
        <taxon>Bacteria</taxon>
        <taxon>Pseudomonadati</taxon>
        <taxon>Planctomycetota</taxon>
        <taxon>Planctomycetia</taxon>
        <taxon>Pirellulales</taxon>
        <taxon>Lacipirellulaceae</taxon>
        <taxon>Aeoliella</taxon>
    </lineage>
</organism>
<feature type="transmembrane region" description="Helical" evidence="2">
    <location>
        <begin position="96"/>
        <end position="115"/>
    </location>
</feature>
<gene>
    <name evidence="3" type="ORF">Pan181_12640</name>
</gene>
<dbReference type="PANTHER" id="PTHR30273:SF2">
    <property type="entry name" value="PROTEIN FECR"/>
    <property type="match status" value="1"/>
</dbReference>
<sequence>MNRPGYQDPVWQWIDQRIAGTISAEDAQRLEDRLASDPHARRLYLDYCRLHAELMLEARDSMASRVAMEQISAAQLGTLTCEAPSKTPKHDWRRTTLPWAIAAALLLAVTTWAFVASNGSRDSATVAVESNDDQSTTTPPTEPISDSPDNSIPDTIDPPADNTPQIAENQPNTGNSAAAGDSAPDTIAGTGDTPTTHDSLATDDESSKPVASIANIRDARWAAGAQEFVEGDTLLPGSRLAIEQGWIELHLAAGGKVDLVGPAELVVESPSACRLEAGKVSANISNQASGFAVRTEKNEIVSLTADFSMQVKDNREVSVHVHSGEVVFWNPGGTSKEVHVLAGNSVVASPRRTSLDYGIASTTRFAGPTNNNLASAAAPTATLPITRNLALWLTAESRMVTDDEGHILAWPDRAANDGDTNEDAWQHEPEARPTLVEDGIGHRPSVHFDGENDYITTEPLLSTPDQTLFFVFRSASDFAPPTTHGESVKTSRQLINYNGPVHQPNTPRREPHQIHSLQICDRLFPGMYWGRVYATPPSSSNGGLHLGSVATRRLVQVDEAVVLTYAYHPSRNRAGIFINGELQGVDTAPLGRAYVSQKVIGRSPAYPAFFHGDMAEILIYNQALNGDQLNQVSRYLGQKFSIEVSAKVEDLADHHPQQVKVRQREDVGPLVHWRDSKD</sequence>
<evidence type="ECO:0000256" key="2">
    <source>
        <dbReference type="SAM" id="Phobius"/>
    </source>
</evidence>
<dbReference type="Proteomes" id="UP000315750">
    <property type="component" value="Chromosome"/>
</dbReference>
<dbReference type="Gene3D" id="2.60.120.200">
    <property type="match status" value="1"/>
</dbReference>
<dbReference type="InterPro" id="IPR013320">
    <property type="entry name" value="ConA-like_dom_sf"/>
</dbReference>
<keyword evidence="2" id="KW-0812">Transmembrane</keyword>
<dbReference type="GO" id="GO:0016989">
    <property type="term" value="F:sigma factor antagonist activity"/>
    <property type="evidence" value="ECO:0007669"/>
    <property type="project" value="TreeGrafter"/>
</dbReference>
<evidence type="ECO:0000313" key="4">
    <source>
        <dbReference type="Proteomes" id="UP000315750"/>
    </source>
</evidence>
<name>A0A518AK27_9BACT</name>